<feature type="domain" description="Aminoglycoside phosphotransferase" evidence="8">
    <location>
        <begin position="39"/>
        <end position="278"/>
    </location>
</feature>
<evidence type="ECO:0000256" key="6">
    <source>
        <dbReference type="ARBA" id="ARBA00022777"/>
    </source>
</evidence>
<dbReference type="EC" id="2.7.1.100" evidence="3"/>
<evidence type="ECO:0000256" key="4">
    <source>
        <dbReference type="ARBA" id="ARBA00022679"/>
    </source>
</evidence>
<dbReference type="SUPFAM" id="SSF56112">
    <property type="entry name" value="Protein kinase-like (PK-like)"/>
    <property type="match status" value="1"/>
</dbReference>
<dbReference type="EMBL" id="BAAAPL010000002">
    <property type="protein sequence ID" value="GAA1706402.1"/>
    <property type="molecule type" value="Genomic_DNA"/>
</dbReference>
<evidence type="ECO:0000256" key="5">
    <source>
        <dbReference type="ARBA" id="ARBA00022741"/>
    </source>
</evidence>
<dbReference type="PANTHER" id="PTHR34273:SF2">
    <property type="entry name" value="METHYLTHIORIBOSE KINASE"/>
    <property type="match status" value="1"/>
</dbReference>
<keyword evidence="4" id="KW-0808">Transferase</keyword>
<keyword evidence="6 9" id="KW-0418">Kinase</keyword>
<dbReference type="Pfam" id="PF01636">
    <property type="entry name" value="APH"/>
    <property type="match status" value="1"/>
</dbReference>
<dbReference type="Proteomes" id="UP001501690">
    <property type="component" value="Unassembled WGS sequence"/>
</dbReference>
<dbReference type="InterPro" id="IPR011009">
    <property type="entry name" value="Kinase-like_dom_sf"/>
</dbReference>
<dbReference type="InterPro" id="IPR002575">
    <property type="entry name" value="Aminoglycoside_PTrfase"/>
</dbReference>
<protein>
    <recommendedName>
        <fullName evidence="3">S-methyl-5-thioribose kinase</fullName>
        <ecNumber evidence="3">2.7.1.100</ecNumber>
    </recommendedName>
</protein>
<evidence type="ECO:0000313" key="9">
    <source>
        <dbReference type="EMBL" id="GAA1706402.1"/>
    </source>
</evidence>
<keyword evidence="5" id="KW-0547">Nucleotide-binding</keyword>
<organism evidence="9 10">
    <name type="scientific">Microbacterium sediminicola</name>
    <dbReference type="NCBI Taxonomy" id="415210"/>
    <lineage>
        <taxon>Bacteria</taxon>
        <taxon>Bacillati</taxon>
        <taxon>Actinomycetota</taxon>
        <taxon>Actinomycetes</taxon>
        <taxon>Micrococcales</taxon>
        <taxon>Microbacteriaceae</taxon>
        <taxon>Microbacterium</taxon>
    </lineage>
</organism>
<dbReference type="RefSeq" id="WP_344073246.1">
    <property type="nucleotide sequence ID" value="NZ_BAAAPL010000002.1"/>
</dbReference>
<dbReference type="InterPro" id="IPR009212">
    <property type="entry name" value="Methylthioribose_kinase"/>
</dbReference>
<reference evidence="10" key="1">
    <citation type="journal article" date="2019" name="Int. J. Syst. Evol. Microbiol.">
        <title>The Global Catalogue of Microorganisms (GCM) 10K type strain sequencing project: providing services to taxonomists for standard genome sequencing and annotation.</title>
        <authorList>
            <consortium name="The Broad Institute Genomics Platform"/>
            <consortium name="The Broad Institute Genome Sequencing Center for Infectious Disease"/>
            <person name="Wu L."/>
            <person name="Ma J."/>
        </authorList>
    </citation>
    <scope>NUCLEOTIDE SEQUENCE [LARGE SCALE GENOMIC DNA]</scope>
    <source>
        <strain evidence="10">JCM 15577</strain>
    </source>
</reference>
<evidence type="ECO:0000256" key="2">
    <source>
        <dbReference type="ARBA" id="ARBA00011738"/>
    </source>
</evidence>
<comment type="caution">
    <text evidence="9">The sequence shown here is derived from an EMBL/GenBank/DDBJ whole genome shotgun (WGS) entry which is preliminary data.</text>
</comment>
<dbReference type="NCBIfam" id="TIGR01767">
    <property type="entry name" value="MTRK"/>
    <property type="match status" value="1"/>
</dbReference>
<dbReference type="PANTHER" id="PTHR34273">
    <property type="entry name" value="METHYLTHIORIBOSE KINASE"/>
    <property type="match status" value="1"/>
</dbReference>
<evidence type="ECO:0000256" key="1">
    <source>
        <dbReference type="ARBA" id="ARBA00010165"/>
    </source>
</evidence>
<comment type="subunit">
    <text evidence="2">Homodimer.</text>
</comment>
<evidence type="ECO:0000259" key="8">
    <source>
        <dbReference type="Pfam" id="PF01636"/>
    </source>
</evidence>
<evidence type="ECO:0000256" key="7">
    <source>
        <dbReference type="ARBA" id="ARBA00022840"/>
    </source>
</evidence>
<accession>A0ABP4UPC9</accession>
<dbReference type="Gene3D" id="3.30.200.20">
    <property type="entry name" value="Phosphorylase Kinase, domain 1"/>
    <property type="match status" value="1"/>
</dbReference>
<keyword evidence="7" id="KW-0067">ATP-binding</keyword>
<name>A0ABP4UPC9_9MICO</name>
<dbReference type="GO" id="GO:0016301">
    <property type="term" value="F:kinase activity"/>
    <property type="evidence" value="ECO:0007669"/>
    <property type="project" value="UniProtKB-KW"/>
</dbReference>
<comment type="similarity">
    <text evidence="1">Belongs to the methylthioribose kinase family.</text>
</comment>
<proteinExistence type="inferred from homology"/>
<evidence type="ECO:0000256" key="3">
    <source>
        <dbReference type="ARBA" id="ARBA00012128"/>
    </source>
</evidence>
<sequence length="408" mass="44337">MTTASTGTAPAQLSVDSVPAFLQTHPELAGPVDPAAIADVREVGDGNLNLVFIVTDAAGNGVVVKQSLPHVRVDPSWPMTRSRTRREAFVLGQHERIDPGHVPAMYGFDDDEIVLTIEDLSDHAVWRTELNEGRLHPYAAAELGRYVGATAFATSVFGTPGPERRRLVAAGTNPELSEITEDLVFTEPYVEHEHNVWLPENDPDVAELRADRAFVHEIALAKLRFQEDTQSLIHGDLHTGSVFVRADADGAGGSVRAFDSEFGTYGPTGFDLGAVWANLILASARARVQGRDADADLLLQLPVELIDAFEAEFRSHWHERVDARVFGDAILDATLERIRSDAAIYAAAKAVRRIVGFSKVSDIQTLPEPERALAARWVLRTARALGVARLATTDVHQLVAVTAAVPFV</sequence>
<dbReference type="Gene3D" id="3.90.1200.10">
    <property type="match status" value="1"/>
</dbReference>
<gene>
    <name evidence="9" type="primary">mtnK</name>
    <name evidence="9" type="ORF">GCM10009808_25500</name>
</gene>
<keyword evidence="10" id="KW-1185">Reference proteome</keyword>
<evidence type="ECO:0000313" key="10">
    <source>
        <dbReference type="Proteomes" id="UP001501690"/>
    </source>
</evidence>